<dbReference type="Gene3D" id="2.40.50.1010">
    <property type="match status" value="1"/>
</dbReference>
<feature type="domain" description="OB-fold nucleic acid binding" evidence="6">
    <location>
        <begin position="8"/>
        <end position="101"/>
    </location>
</feature>
<sequence length="406" mass="44909">MPESSRRFTVTELNAEIRSILEGSFSDIWVTGEISNFHNHPSSGHMYFTLKDGQAELRCVMFRGANRFLRFIPENGLNVRVYGSVSVFEQRGQVQLIATLMEPAGLGDLFQAFEALKKKLAEEGLFNPEHKLSLPNFPRSVGVVTSGTGAAIRDILNVLKRRAPHVRILLRPTRVQGDGAARDIAEGIQNLERCGSVDVVIVGRGGGSLEDLWAFNEEVVARAIYNCAIPVISAVGHETDFTISDLTADLRAPTPSAAAELVSPARDEILSQLLIHLASIERSILAKIEQFWQSMDHLENRVILQQPRKRIQRQVEKLALLSQRLTHGTTIYLSQLKEKNSGMHKQLINLGPDQVLDRGYAIALTDQGQAIRSASDIALGDHFELRTGKGSFEAEKISDLQNNETG</sequence>
<dbReference type="CDD" id="cd04489">
    <property type="entry name" value="ExoVII_LU_OBF"/>
    <property type="match status" value="1"/>
</dbReference>
<dbReference type="NCBIfam" id="TIGR00237">
    <property type="entry name" value="xseA"/>
    <property type="match status" value="1"/>
</dbReference>
<protein>
    <submittedName>
        <fullName evidence="7">Uncharacterized protein</fullName>
    </submittedName>
</protein>
<keyword evidence="1" id="KW-0963">Cytoplasm</keyword>
<evidence type="ECO:0000313" key="7">
    <source>
        <dbReference type="EMBL" id="SUZ93838.1"/>
    </source>
</evidence>
<dbReference type="EMBL" id="UINC01002181">
    <property type="protein sequence ID" value="SUZ93838.1"/>
    <property type="molecule type" value="Genomic_DNA"/>
</dbReference>
<dbReference type="Pfam" id="PF13742">
    <property type="entry name" value="tRNA_anti_2"/>
    <property type="match status" value="1"/>
</dbReference>
<dbReference type="AlphaFoldDB" id="A0A381RS84"/>
<reference evidence="7" key="1">
    <citation type="submission" date="2018-05" db="EMBL/GenBank/DDBJ databases">
        <authorList>
            <person name="Lanie J.A."/>
            <person name="Ng W.-L."/>
            <person name="Kazmierczak K.M."/>
            <person name="Andrzejewski T.M."/>
            <person name="Davidsen T.M."/>
            <person name="Wayne K.J."/>
            <person name="Tettelin H."/>
            <person name="Glass J.I."/>
            <person name="Rusch D."/>
            <person name="Podicherti R."/>
            <person name="Tsui H.-C.T."/>
            <person name="Winkler M.E."/>
        </authorList>
    </citation>
    <scope>NUCLEOTIDE SEQUENCE</scope>
</reference>
<keyword evidence="4" id="KW-0269">Exonuclease</keyword>
<keyword evidence="2" id="KW-0540">Nuclease</keyword>
<evidence type="ECO:0000259" key="5">
    <source>
        <dbReference type="Pfam" id="PF02601"/>
    </source>
</evidence>
<dbReference type="HAMAP" id="MF_00378">
    <property type="entry name" value="Exonuc_7_L"/>
    <property type="match status" value="1"/>
</dbReference>
<organism evidence="7">
    <name type="scientific">marine metagenome</name>
    <dbReference type="NCBI Taxonomy" id="408172"/>
    <lineage>
        <taxon>unclassified sequences</taxon>
        <taxon>metagenomes</taxon>
        <taxon>ecological metagenomes</taxon>
    </lineage>
</organism>
<name>A0A381RS84_9ZZZZ</name>
<dbReference type="GO" id="GO:0009318">
    <property type="term" value="C:exodeoxyribonuclease VII complex"/>
    <property type="evidence" value="ECO:0007669"/>
    <property type="project" value="InterPro"/>
</dbReference>
<dbReference type="GO" id="GO:0008855">
    <property type="term" value="F:exodeoxyribonuclease VII activity"/>
    <property type="evidence" value="ECO:0007669"/>
    <property type="project" value="InterPro"/>
</dbReference>
<evidence type="ECO:0000256" key="1">
    <source>
        <dbReference type="ARBA" id="ARBA00022490"/>
    </source>
</evidence>
<dbReference type="Pfam" id="PF02601">
    <property type="entry name" value="Exonuc_VII_L"/>
    <property type="match status" value="1"/>
</dbReference>
<gene>
    <name evidence="7" type="ORF">METZ01_LOCUS46692</name>
</gene>
<accession>A0A381RS84</accession>
<dbReference type="InterPro" id="IPR020579">
    <property type="entry name" value="Exonuc_VII_lsu_C"/>
</dbReference>
<evidence type="ECO:0000256" key="3">
    <source>
        <dbReference type="ARBA" id="ARBA00022801"/>
    </source>
</evidence>
<feature type="domain" description="Exonuclease VII large subunit C-terminal" evidence="5">
    <location>
        <begin position="125"/>
        <end position="345"/>
    </location>
</feature>
<evidence type="ECO:0000256" key="2">
    <source>
        <dbReference type="ARBA" id="ARBA00022722"/>
    </source>
</evidence>
<keyword evidence="3" id="KW-0378">Hydrolase</keyword>
<dbReference type="InterPro" id="IPR003753">
    <property type="entry name" value="Exonuc_VII_L"/>
</dbReference>
<evidence type="ECO:0000256" key="4">
    <source>
        <dbReference type="ARBA" id="ARBA00022839"/>
    </source>
</evidence>
<dbReference type="PANTHER" id="PTHR30008:SF0">
    <property type="entry name" value="EXODEOXYRIBONUCLEASE 7 LARGE SUBUNIT"/>
    <property type="match status" value="1"/>
</dbReference>
<dbReference type="GO" id="GO:0006308">
    <property type="term" value="P:DNA catabolic process"/>
    <property type="evidence" value="ECO:0007669"/>
    <property type="project" value="InterPro"/>
</dbReference>
<dbReference type="InterPro" id="IPR025824">
    <property type="entry name" value="OB-fold_nuc-bd_dom"/>
</dbReference>
<dbReference type="PANTHER" id="PTHR30008">
    <property type="entry name" value="EXODEOXYRIBONUCLEASE 7 LARGE SUBUNIT"/>
    <property type="match status" value="1"/>
</dbReference>
<evidence type="ECO:0000259" key="6">
    <source>
        <dbReference type="Pfam" id="PF13742"/>
    </source>
</evidence>
<proteinExistence type="inferred from homology"/>
<dbReference type="GO" id="GO:0003676">
    <property type="term" value="F:nucleic acid binding"/>
    <property type="evidence" value="ECO:0007669"/>
    <property type="project" value="InterPro"/>
</dbReference>